<dbReference type="AlphaFoldDB" id="A0AAW1WGW0"/>
<reference evidence="1 2" key="1">
    <citation type="journal article" date="2023" name="G3 (Bethesda)">
        <title>A chromosome-length genome assembly and annotation of blackberry (Rubus argutus, cv. 'Hillquist').</title>
        <authorList>
            <person name="Bruna T."/>
            <person name="Aryal R."/>
            <person name="Dudchenko O."/>
            <person name="Sargent D.J."/>
            <person name="Mead D."/>
            <person name="Buti M."/>
            <person name="Cavallini A."/>
            <person name="Hytonen T."/>
            <person name="Andres J."/>
            <person name="Pham M."/>
            <person name="Weisz D."/>
            <person name="Mascagni F."/>
            <person name="Usai G."/>
            <person name="Natali L."/>
            <person name="Bassil N."/>
            <person name="Fernandez G.E."/>
            <person name="Lomsadze A."/>
            <person name="Armour M."/>
            <person name="Olukolu B."/>
            <person name="Poorten T."/>
            <person name="Britton C."/>
            <person name="Davik J."/>
            <person name="Ashrafi H."/>
            <person name="Aiden E.L."/>
            <person name="Borodovsky M."/>
            <person name="Worthington M."/>
        </authorList>
    </citation>
    <scope>NUCLEOTIDE SEQUENCE [LARGE SCALE GENOMIC DNA]</scope>
    <source>
        <strain evidence="1">PI 553951</strain>
    </source>
</reference>
<proteinExistence type="predicted"/>
<protein>
    <submittedName>
        <fullName evidence="1">Uncharacterized protein</fullName>
    </submittedName>
</protein>
<comment type="caution">
    <text evidence="1">The sequence shown here is derived from an EMBL/GenBank/DDBJ whole genome shotgun (WGS) entry which is preliminary data.</text>
</comment>
<dbReference type="Proteomes" id="UP001457282">
    <property type="component" value="Unassembled WGS sequence"/>
</dbReference>
<gene>
    <name evidence="1" type="ORF">M0R45_031574</name>
</gene>
<sequence length="194" mass="21313">MEGKDGRQEKEESLMQIIVPQRNILGGSIATSQAGESFLTPLATVPTGELVQGILHVPVNIAVNDLMLAALKSGGITNQAVLDSLCDPMVLDALKDPRVLDSLKDPRVLTALKEQKVLDALKLAEEEEARKKKEQRKELLAQSLVATVLEGFKESLDASVNDAIYYGVVYDFEPGEEDYLEEEQECVEDNKETN</sequence>
<evidence type="ECO:0000313" key="2">
    <source>
        <dbReference type="Proteomes" id="UP001457282"/>
    </source>
</evidence>
<name>A0AAW1WGW0_RUBAR</name>
<organism evidence="1 2">
    <name type="scientific">Rubus argutus</name>
    <name type="common">Southern blackberry</name>
    <dbReference type="NCBI Taxonomy" id="59490"/>
    <lineage>
        <taxon>Eukaryota</taxon>
        <taxon>Viridiplantae</taxon>
        <taxon>Streptophyta</taxon>
        <taxon>Embryophyta</taxon>
        <taxon>Tracheophyta</taxon>
        <taxon>Spermatophyta</taxon>
        <taxon>Magnoliopsida</taxon>
        <taxon>eudicotyledons</taxon>
        <taxon>Gunneridae</taxon>
        <taxon>Pentapetalae</taxon>
        <taxon>rosids</taxon>
        <taxon>fabids</taxon>
        <taxon>Rosales</taxon>
        <taxon>Rosaceae</taxon>
        <taxon>Rosoideae</taxon>
        <taxon>Rosoideae incertae sedis</taxon>
        <taxon>Rubus</taxon>
    </lineage>
</organism>
<keyword evidence="2" id="KW-1185">Reference proteome</keyword>
<dbReference type="EMBL" id="JBEDUW010000006">
    <property type="protein sequence ID" value="KAK9923141.1"/>
    <property type="molecule type" value="Genomic_DNA"/>
</dbReference>
<evidence type="ECO:0000313" key="1">
    <source>
        <dbReference type="EMBL" id="KAK9923141.1"/>
    </source>
</evidence>
<accession>A0AAW1WGW0</accession>